<evidence type="ECO:0000313" key="5">
    <source>
        <dbReference type="Proteomes" id="UP000054217"/>
    </source>
</evidence>
<evidence type="ECO:0000313" key="4">
    <source>
        <dbReference type="EMBL" id="KIO05262.1"/>
    </source>
</evidence>
<dbReference type="Pfam" id="PF00501">
    <property type="entry name" value="AMP-binding"/>
    <property type="match status" value="1"/>
</dbReference>
<dbReference type="InParanoid" id="A0A0C3K6P6"/>
<sequence>MYHKSLFPPLPQIPEQNVHHFLLDRQDQKSWPDFTFQVDVPTSRRRTFKEFLERVRDGATALGTDTEHGGLGVLRENDEIVGILSENCLDYVALVHSLLAITVPFVTFSCYSTTFELQHAAKVSGATRLFVSPALLHLAHVSGLPDDRIYILEGEVEGYTSYSALVNRVRRKGMPRLPIRPAQNDTLAYLVFSSGTTGLPKAVMITHGNLLASLYQYAVAGQEVAKVQKRQKWNGPGGMQVLFNVLPIHHTYGLNIATLRCFSEPVTVLFLSKWNSETFLDAIPKLVLSYRVTTLYLVPSLVYQLLHHPRFNAADVSTVQAIQCGAAYLPVHLAERLQSQFPGVERVGEGYGMSECTLAISRKPVPGMLGGRAKDVPGSAGMLLPGMEARVVRDDGTLAAVNEAGELHVRGDCVSPGYWKDEAATKAAFVDGWLRTGDRIRIDADGVLYFEDRTKDTLKVSGMQVSPMEIENTIFSHPDKLVDDVTVAGVSGGRTSDERVPRAWIVLSPAGKELGSARAVQRIEAWVQACLSRYKWLRGGIAVIDEIPKSCAGKVLRRELVNQYEATRTTMARL</sequence>
<dbReference type="HOGENOM" id="CLU_000022_59_2_1"/>
<dbReference type="Proteomes" id="UP000054217">
    <property type="component" value="Unassembled WGS sequence"/>
</dbReference>
<dbReference type="Gene3D" id="3.30.300.30">
    <property type="match status" value="1"/>
</dbReference>
<name>A0A0C3K6P6_PISTI</name>
<organism evidence="4 5">
    <name type="scientific">Pisolithus tinctorius Marx 270</name>
    <dbReference type="NCBI Taxonomy" id="870435"/>
    <lineage>
        <taxon>Eukaryota</taxon>
        <taxon>Fungi</taxon>
        <taxon>Dikarya</taxon>
        <taxon>Basidiomycota</taxon>
        <taxon>Agaricomycotina</taxon>
        <taxon>Agaricomycetes</taxon>
        <taxon>Agaricomycetidae</taxon>
        <taxon>Boletales</taxon>
        <taxon>Sclerodermatineae</taxon>
        <taxon>Pisolithaceae</taxon>
        <taxon>Pisolithus</taxon>
    </lineage>
</organism>
<dbReference type="EMBL" id="KN831967">
    <property type="protein sequence ID" value="KIO05262.1"/>
    <property type="molecule type" value="Genomic_DNA"/>
</dbReference>
<dbReference type="InterPro" id="IPR045851">
    <property type="entry name" value="AMP-bd_C_sf"/>
</dbReference>
<dbReference type="PANTHER" id="PTHR24096">
    <property type="entry name" value="LONG-CHAIN-FATTY-ACID--COA LIGASE"/>
    <property type="match status" value="1"/>
</dbReference>
<dbReference type="PANTHER" id="PTHR24096:SF149">
    <property type="entry name" value="AMP-BINDING DOMAIN-CONTAINING PROTEIN-RELATED"/>
    <property type="match status" value="1"/>
</dbReference>
<gene>
    <name evidence="4" type="ORF">M404DRAFT_25428</name>
</gene>
<dbReference type="InterPro" id="IPR020845">
    <property type="entry name" value="AMP-binding_CS"/>
</dbReference>
<keyword evidence="5" id="KW-1185">Reference proteome</keyword>
<evidence type="ECO:0000256" key="2">
    <source>
        <dbReference type="ARBA" id="ARBA00022598"/>
    </source>
</evidence>
<protein>
    <recommendedName>
        <fullName evidence="3">AMP-dependent synthetase/ligase domain-containing protein</fullName>
    </recommendedName>
</protein>
<reference evidence="4 5" key="1">
    <citation type="submission" date="2014-04" db="EMBL/GenBank/DDBJ databases">
        <authorList>
            <consortium name="DOE Joint Genome Institute"/>
            <person name="Kuo A."/>
            <person name="Kohler A."/>
            <person name="Costa M.D."/>
            <person name="Nagy L.G."/>
            <person name="Floudas D."/>
            <person name="Copeland A."/>
            <person name="Barry K.W."/>
            <person name="Cichocki N."/>
            <person name="Veneault-Fourrey C."/>
            <person name="LaButti K."/>
            <person name="Lindquist E.A."/>
            <person name="Lipzen A."/>
            <person name="Lundell T."/>
            <person name="Morin E."/>
            <person name="Murat C."/>
            <person name="Sun H."/>
            <person name="Tunlid A."/>
            <person name="Henrissat B."/>
            <person name="Grigoriev I.V."/>
            <person name="Hibbett D.S."/>
            <person name="Martin F."/>
            <person name="Nordberg H.P."/>
            <person name="Cantor M.N."/>
            <person name="Hua S.X."/>
        </authorList>
    </citation>
    <scope>NUCLEOTIDE SEQUENCE [LARGE SCALE GENOMIC DNA]</scope>
    <source>
        <strain evidence="4 5">Marx 270</strain>
    </source>
</reference>
<dbReference type="PROSITE" id="PS00455">
    <property type="entry name" value="AMP_BINDING"/>
    <property type="match status" value="1"/>
</dbReference>
<reference evidence="5" key="2">
    <citation type="submission" date="2015-01" db="EMBL/GenBank/DDBJ databases">
        <title>Evolutionary Origins and Diversification of the Mycorrhizal Mutualists.</title>
        <authorList>
            <consortium name="DOE Joint Genome Institute"/>
            <consortium name="Mycorrhizal Genomics Consortium"/>
            <person name="Kohler A."/>
            <person name="Kuo A."/>
            <person name="Nagy L.G."/>
            <person name="Floudas D."/>
            <person name="Copeland A."/>
            <person name="Barry K.W."/>
            <person name="Cichocki N."/>
            <person name="Veneault-Fourrey C."/>
            <person name="LaButti K."/>
            <person name="Lindquist E.A."/>
            <person name="Lipzen A."/>
            <person name="Lundell T."/>
            <person name="Morin E."/>
            <person name="Murat C."/>
            <person name="Riley R."/>
            <person name="Ohm R."/>
            <person name="Sun H."/>
            <person name="Tunlid A."/>
            <person name="Henrissat B."/>
            <person name="Grigoriev I.V."/>
            <person name="Hibbett D.S."/>
            <person name="Martin F."/>
        </authorList>
    </citation>
    <scope>NUCLEOTIDE SEQUENCE [LARGE SCALE GENOMIC DNA]</scope>
    <source>
        <strain evidence="5">Marx 270</strain>
    </source>
</reference>
<dbReference type="GO" id="GO:0016405">
    <property type="term" value="F:CoA-ligase activity"/>
    <property type="evidence" value="ECO:0007669"/>
    <property type="project" value="TreeGrafter"/>
</dbReference>
<proteinExistence type="inferred from homology"/>
<dbReference type="InterPro" id="IPR000873">
    <property type="entry name" value="AMP-dep_synth/lig_dom"/>
</dbReference>
<evidence type="ECO:0000256" key="1">
    <source>
        <dbReference type="ARBA" id="ARBA00006432"/>
    </source>
</evidence>
<comment type="similarity">
    <text evidence="1">Belongs to the ATP-dependent AMP-binding enzyme family.</text>
</comment>
<dbReference type="Gene3D" id="2.30.38.10">
    <property type="entry name" value="Luciferase, Domain 3"/>
    <property type="match status" value="1"/>
</dbReference>
<accession>A0A0C3K6P6</accession>
<dbReference type="Gene3D" id="3.40.50.980">
    <property type="match status" value="2"/>
</dbReference>
<feature type="domain" description="AMP-dependent synthetase/ligase" evidence="3">
    <location>
        <begin position="28"/>
        <end position="419"/>
    </location>
</feature>
<keyword evidence="2" id="KW-0436">Ligase</keyword>
<dbReference type="AlphaFoldDB" id="A0A0C3K6P6"/>
<evidence type="ECO:0000259" key="3">
    <source>
        <dbReference type="Pfam" id="PF00501"/>
    </source>
</evidence>
<dbReference type="STRING" id="870435.A0A0C3K6P6"/>
<dbReference type="SUPFAM" id="SSF56801">
    <property type="entry name" value="Acetyl-CoA synthetase-like"/>
    <property type="match status" value="1"/>
</dbReference>
<dbReference type="FunCoup" id="A0A0C3K6P6">
    <property type="interactions" value="328"/>
</dbReference>
<dbReference type="OrthoDB" id="1898221at2759"/>